<dbReference type="InterPro" id="IPR000182">
    <property type="entry name" value="GNAT_dom"/>
</dbReference>
<feature type="domain" description="N-acetyltransferase" evidence="1">
    <location>
        <begin position="13"/>
        <end position="168"/>
    </location>
</feature>
<evidence type="ECO:0000313" key="3">
    <source>
        <dbReference type="Proteomes" id="UP000471705"/>
    </source>
</evidence>
<reference evidence="2 3" key="1">
    <citation type="submission" date="2019-12" db="EMBL/GenBank/DDBJ databases">
        <title>Rhizobium genotypes associated with high levels of biological nitrogen fixation by grain legumes in a temperate-maritime cropping system.</title>
        <authorList>
            <person name="Maluk M."/>
            <person name="Francesc Ferrando Molina F."/>
            <person name="Lopez Del Egido L."/>
            <person name="Lafos M."/>
            <person name="Langarica-Fuentes A."/>
            <person name="Gebre Yohannes G."/>
            <person name="Young M.W."/>
            <person name="Martin P."/>
            <person name="Gantlett R."/>
            <person name="Kenicer G."/>
            <person name="Hawes C."/>
            <person name="Begg G.S."/>
            <person name="Quilliam R.S."/>
            <person name="Squire G.R."/>
            <person name="Poole P.S."/>
            <person name="Young P.W."/>
            <person name="Iannetta P.M."/>
            <person name="James E.K."/>
        </authorList>
    </citation>
    <scope>NUCLEOTIDE SEQUENCE [LARGE SCALE GENOMIC DNA]</scope>
    <source>
        <strain evidence="2 3">JHI54</strain>
    </source>
</reference>
<dbReference type="RefSeq" id="WP_164050044.1">
    <property type="nucleotide sequence ID" value="NZ_WUFV01000034.1"/>
</dbReference>
<proteinExistence type="predicted"/>
<protein>
    <submittedName>
        <fullName evidence="2">GNAT family N-acetyltransferase</fullName>
    </submittedName>
</protein>
<keyword evidence="2" id="KW-0808">Transferase</keyword>
<dbReference type="Pfam" id="PF13302">
    <property type="entry name" value="Acetyltransf_3"/>
    <property type="match status" value="1"/>
</dbReference>
<evidence type="ECO:0000313" key="2">
    <source>
        <dbReference type="EMBL" id="NEK19914.1"/>
    </source>
</evidence>
<dbReference type="Gene3D" id="3.40.630.30">
    <property type="match status" value="1"/>
</dbReference>
<dbReference type="EMBL" id="WUFV01000034">
    <property type="protein sequence ID" value="NEK19914.1"/>
    <property type="molecule type" value="Genomic_DNA"/>
</dbReference>
<dbReference type="InterPro" id="IPR051531">
    <property type="entry name" value="N-acetyltransferase"/>
</dbReference>
<dbReference type="PANTHER" id="PTHR43792">
    <property type="entry name" value="GNAT FAMILY, PUTATIVE (AFU_ORTHOLOGUE AFUA_3G00765)-RELATED-RELATED"/>
    <property type="match status" value="1"/>
</dbReference>
<dbReference type="Proteomes" id="UP000471705">
    <property type="component" value="Unassembled WGS sequence"/>
</dbReference>
<name>A0A7K3VSQ5_RHILE</name>
<dbReference type="InterPro" id="IPR016181">
    <property type="entry name" value="Acyl_CoA_acyltransferase"/>
</dbReference>
<dbReference type="AlphaFoldDB" id="A0A7K3VSQ5"/>
<gene>
    <name evidence="2" type="ORF">GR257_34710</name>
</gene>
<accession>A0A7K3VSQ5</accession>
<dbReference type="GO" id="GO:0016747">
    <property type="term" value="F:acyltransferase activity, transferring groups other than amino-acyl groups"/>
    <property type="evidence" value="ECO:0007669"/>
    <property type="project" value="InterPro"/>
</dbReference>
<evidence type="ECO:0000259" key="1">
    <source>
        <dbReference type="PROSITE" id="PS51186"/>
    </source>
</evidence>
<dbReference type="SUPFAM" id="SSF55729">
    <property type="entry name" value="Acyl-CoA N-acyltransferases (Nat)"/>
    <property type="match status" value="1"/>
</dbReference>
<comment type="caution">
    <text evidence="2">The sequence shown here is derived from an EMBL/GenBank/DDBJ whole genome shotgun (WGS) entry which is preliminary data.</text>
</comment>
<organism evidence="2 3">
    <name type="scientific">Rhizobium leguminosarum</name>
    <dbReference type="NCBI Taxonomy" id="384"/>
    <lineage>
        <taxon>Bacteria</taxon>
        <taxon>Pseudomonadati</taxon>
        <taxon>Pseudomonadota</taxon>
        <taxon>Alphaproteobacteria</taxon>
        <taxon>Hyphomicrobiales</taxon>
        <taxon>Rhizobiaceae</taxon>
        <taxon>Rhizobium/Agrobacterium group</taxon>
        <taxon>Rhizobium</taxon>
    </lineage>
</organism>
<dbReference type="PANTHER" id="PTHR43792:SF1">
    <property type="entry name" value="N-ACETYLTRANSFERASE DOMAIN-CONTAINING PROTEIN"/>
    <property type="match status" value="1"/>
</dbReference>
<dbReference type="PROSITE" id="PS51186">
    <property type="entry name" value="GNAT"/>
    <property type="match status" value="1"/>
</dbReference>
<sequence length="168" mass="18137">MIQGIPTLATGGLTLRPMKIEDLAAYENFLASERSTGMGGPFDRSAAWGLFCGDVAMWHLFGHGSLMVELTDTKECVGQVSINGGPNFPETELGWFLYDGYEGHGYATKAASAMRDWAFAHLKLPTLVSYASPKNLRSIAVAGRLGGLLDSTAPRADPEDVVYRYSKA</sequence>